<evidence type="ECO:0000256" key="10">
    <source>
        <dbReference type="ARBA" id="ARBA00023317"/>
    </source>
</evidence>
<dbReference type="Gene3D" id="3.30.360.110">
    <property type="entry name" value="S-adenosylmethionine decarboxylase domain"/>
    <property type="match status" value="1"/>
</dbReference>
<dbReference type="AlphaFoldDB" id="A0A346B1I4"/>
<name>A0A346B1I4_9FIRM</name>
<dbReference type="InterPro" id="IPR003826">
    <property type="entry name" value="AdoMetDC_fam_prok"/>
</dbReference>
<keyword evidence="5" id="KW-0745">Spermidine biosynthesis</keyword>
<evidence type="ECO:0000256" key="6">
    <source>
        <dbReference type="ARBA" id="ARBA00023115"/>
    </source>
</evidence>
<dbReference type="GO" id="GO:0008295">
    <property type="term" value="P:spermidine biosynthetic process"/>
    <property type="evidence" value="ECO:0007669"/>
    <property type="project" value="UniProtKB-KW"/>
</dbReference>
<dbReference type="GO" id="GO:0005829">
    <property type="term" value="C:cytosol"/>
    <property type="evidence" value="ECO:0007669"/>
    <property type="project" value="TreeGrafter"/>
</dbReference>
<dbReference type="Pfam" id="PF02675">
    <property type="entry name" value="AdoMet_dc"/>
    <property type="match status" value="1"/>
</dbReference>
<keyword evidence="2" id="KW-0949">S-adenosyl-L-methionine</keyword>
<dbReference type="SUPFAM" id="SSF56276">
    <property type="entry name" value="S-adenosylmethionine decarboxylase"/>
    <property type="match status" value="1"/>
</dbReference>
<dbReference type="InterPro" id="IPR042284">
    <property type="entry name" value="AdoMetDC_N"/>
</dbReference>
<proteinExistence type="predicted"/>
<dbReference type="InterPro" id="IPR042286">
    <property type="entry name" value="AdoMetDC_C"/>
</dbReference>
<reference evidence="11 12" key="1">
    <citation type="submission" date="2018-05" db="EMBL/GenBank/DDBJ databases">
        <title>Complete genome sequence of Megasphaera sp. AJH120T, isolated from the ceca of a chicken.</title>
        <authorList>
            <person name="Maki J."/>
            <person name="Looft T."/>
        </authorList>
    </citation>
    <scope>NUCLEOTIDE SEQUENCE [LARGE SCALE GENOMIC DNA]</scope>
    <source>
        <strain evidence="11 12">AJH120</strain>
    </source>
</reference>
<keyword evidence="3" id="KW-0210">Decarboxylase</keyword>
<keyword evidence="9" id="KW-0704">Schiff base</keyword>
<evidence type="ECO:0000256" key="9">
    <source>
        <dbReference type="ARBA" id="ARBA00023270"/>
    </source>
</evidence>
<dbReference type="PANTHER" id="PTHR33866">
    <property type="entry name" value="S-ADENOSYLMETHIONINE DECARBOXYLASE PROENZYME"/>
    <property type="match status" value="1"/>
</dbReference>
<dbReference type="KEGG" id="meg:DKB62_10605"/>
<organism evidence="11 12">
    <name type="scientific">Megasphaera stantonii</name>
    <dbReference type="NCBI Taxonomy" id="2144175"/>
    <lineage>
        <taxon>Bacteria</taxon>
        <taxon>Bacillati</taxon>
        <taxon>Bacillota</taxon>
        <taxon>Negativicutes</taxon>
        <taxon>Veillonellales</taxon>
        <taxon>Veillonellaceae</taxon>
        <taxon>Megasphaera</taxon>
    </lineage>
</organism>
<evidence type="ECO:0000256" key="8">
    <source>
        <dbReference type="ARBA" id="ARBA00023239"/>
    </source>
</evidence>
<keyword evidence="8" id="KW-0456">Lyase</keyword>
<evidence type="ECO:0000256" key="2">
    <source>
        <dbReference type="ARBA" id="ARBA00022691"/>
    </source>
</evidence>
<dbReference type="InterPro" id="IPR016067">
    <property type="entry name" value="S-AdoMet_deCO2ase_core"/>
</dbReference>
<dbReference type="RefSeq" id="WP_107196633.1">
    <property type="nucleotide sequence ID" value="NZ_CP029462.1"/>
</dbReference>
<dbReference type="OrthoDB" id="9793120at2"/>
<evidence type="ECO:0000256" key="5">
    <source>
        <dbReference type="ARBA" id="ARBA00023066"/>
    </source>
</evidence>
<accession>A0A346B1I4</accession>
<dbReference type="PANTHER" id="PTHR33866:SF2">
    <property type="entry name" value="S-ADENOSYLMETHIONINE DECARBOXYLASE PROENZYME"/>
    <property type="match status" value="1"/>
</dbReference>
<keyword evidence="6" id="KW-0620">Polyamine biosynthesis</keyword>
<dbReference type="GO" id="GO:0004014">
    <property type="term" value="F:adenosylmethionine decarboxylase activity"/>
    <property type="evidence" value="ECO:0007669"/>
    <property type="project" value="InterPro"/>
</dbReference>
<protein>
    <submittedName>
        <fullName evidence="11">S-adenosylmethionine decarboxylase proenzyme</fullName>
    </submittedName>
</protein>
<evidence type="ECO:0000256" key="4">
    <source>
        <dbReference type="ARBA" id="ARBA00022813"/>
    </source>
</evidence>
<dbReference type="Gene3D" id="3.30.160.750">
    <property type="match status" value="1"/>
</dbReference>
<keyword evidence="7" id="KW-0865">Zymogen</keyword>
<keyword evidence="4" id="KW-0068">Autocatalytic cleavage</keyword>
<sequence>MANTLGKHLLIDFYNCKAELTTSDELQNLVKKAFEPVGMPIEGITLYHDDAEELVCIGVSKNAHLCIHIYPQLAYVAVDIYSFNNDLNASHVMSTLKVILGSDRIKATSIRRGDFGSLRDMRPARKSKITTVRRMKNTGSRIKKTSARMFNILRHPQKMRRSRRIKKK</sequence>
<gene>
    <name evidence="11" type="ORF">DKB62_10605</name>
</gene>
<comment type="cofactor">
    <cofactor evidence="1">
        <name>pyruvate</name>
        <dbReference type="ChEBI" id="CHEBI:15361"/>
    </cofactor>
</comment>
<evidence type="ECO:0000256" key="7">
    <source>
        <dbReference type="ARBA" id="ARBA00023145"/>
    </source>
</evidence>
<evidence type="ECO:0000256" key="3">
    <source>
        <dbReference type="ARBA" id="ARBA00022793"/>
    </source>
</evidence>
<evidence type="ECO:0000256" key="1">
    <source>
        <dbReference type="ARBA" id="ARBA00001928"/>
    </source>
</evidence>
<evidence type="ECO:0000313" key="11">
    <source>
        <dbReference type="EMBL" id="AXL21977.1"/>
    </source>
</evidence>
<dbReference type="EMBL" id="CP029462">
    <property type="protein sequence ID" value="AXL21977.1"/>
    <property type="molecule type" value="Genomic_DNA"/>
</dbReference>
<keyword evidence="12" id="KW-1185">Reference proteome</keyword>
<keyword evidence="10" id="KW-0670">Pyruvate</keyword>
<dbReference type="Proteomes" id="UP000254337">
    <property type="component" value="Chromosome"/>
</dbReference>
<evidence type="ECO:0000313" key="12">
    <source>
        <dbReference type="Proteomes" id="UP000254337"/>
    </source>
</evidence>